<dbReference type="InterPro" id="IPR036597">
    <property type="entry name" value="Fido-like_dom_sf"/>
</dbReference>
<dbReference type="STRING" id="928856.SAMN04488049_11120"/>
<dbReference type="AlphaFoldDB" id="A0A0P1G745"/>
<dbReference type="Gene3D" id="1.20.120.1870">
    <property type="entry name" value="Fic/DOC protein, Fido domain"/>
    <property type="match status" value="1"/>
</dbReference>
<dbReference type="RefSeq" id="WP_207382632.1">
    <property type="nucleotide sequence ID" value="NZ_CYSD01000020.1"/>
</dbReference>
<dbReference type="InterPro" id="IPR003812">
    <property type="entry name" value="Fido"/>
</dbReference>
<keyword evidence="3" id="KW-1185">Reference proteome</keyword>
<evidence type="ECO:0000259" key="1">
    <source>
        <dbReference type="PROSITE" id="PS51459"/>
    </source>
</evidence>
<evidence type="ECO:0000313" key="3">
    <source>
        <dbReference type="Proteomes" id="UP000052022"/>
    </source>
</evidence>
<dbReference type="NCBIfam" id="TIGR01550">
    <property type="entry name" value="DOC_P1"/>
    <property type="match status" value="1"/>
</dbReference>
<dbReference type="GO" id="GO:0016301">
    <property type="term" value="F:kinase activity"/>
    <property type="evidence" value="ECO:0007669"/>
    <property type="project" value="InterPro"/>
</dbReference>
<feature type="domain" description="Fido" evidence="1">
    <location>
        <begin position="7"/>
        <end position="148"/>
    </location>
</feature>
<sequence length="272" mass="31040">MSQLKTLELLDVMEIHERLVDDAIESEDPISPPGVKNEGLLNSALSRQLVGMGDTLKYADPIENAATLCYGVCCNHAFHNGNKRTALVALMCHLDRNGYTFTDRASQDVLYSFMIRVANHSILPKKKKALYHDNSDAEVSEMASWIRRRTRRIEKSERSLSYPEFERVLRAHDVYFENHKNNTVDVVKYETVVTKKGWFGLKEVSAREAKKVANIPYFPSRTVGKKLVRSVRMQAGLSHDDGVDSTLFYGVEAKPDDFIQKYKRVLRRLAKT</sequence>
<proteinExistence type="predicted"/>
<dbReference type="Proteomes" id="UP000052022">
    <property type="component" value="Unassembled WGS sequence"/>
</dbReference>
<dbReference type="EMBL" id="CYSD01000020">
    <property type="protein sequence ID" value="CUH77422.1"/>
    <property type="molecule type" value="Genomic_DNA"/>
</dbReference>
<dbReference type="Pfam" id="PF02661">
    <property type="entry name" value="Fic"/>
    <property type="match status" value="1"/>
</dbReference>
<dbReference type="InterPro" id="IPR006440">
    <property type="entry name" value="Doc"/>
</dbReference>
<dbReference type="SUPFAM" id="SSF140931">
    <property type="entry name" value="Fic-like"/>
    <property type="match status" value="1"/>
</dbReference>
<dbReference type="PANTHER" id="PTHR39426:SF1">
    <property type="entry name" value="HOMOLOGY TO DEATH-ON-CURING PROTEIN OF PHAGE P1"/>
    <property type="match status" value="1"/>
</dbReference>
<accession>A0A0P1G745</accession>
<dbReference type="PROSITE" id="PS51459">
    <property type="entry name" value="FIDO"/>
    <property type="match status" value="1"/>
</dbReference>
<evidence type="ECO:0000313" key="2">
    <source>
        <dbReference type="EMBL" id="CUH77422.1"/>
    </source>
</evidence>
<dbReference type="PANTHER" id="PTHR39426">
    <property type="entry name" value="HOMOLOGY TO DEATH-ON-CURING PROTEIN OF PHAGE P1"/>
    <property type="match status" value="1"/>
</dbReference>
<gene>
    <name evidence="2" type="ORF">TRM7557_01364</name>
</gene>
<organism evidence="2 3">
    <name type="scientific">Tritonibacter multivorans</name>
    <dbReference type="NCBI Taxonomy" id="928856"/>
    <lineage>
        <taxon>Bacteria</taxon>
        <taxon>Pseudomonadati</taxon>
        <taxon>Pseudomonadota</taxon>
        <taxon>Alphaproteobacteria</taxon>
        <taxon>Rhodobacterales</taxon>
        <taxon>Paracoccaceae</taxon>
        <taxon>Tritonibacter</taxon>
    </lineage>
</organism>
<protein>
    <submittedName>
        <fullName evidence="2">Death-on-curing family protein</fullName>
    </submittedName>
</protein>
<reference evidence="2 3" key="1">
    <citation type="submission" date="2015-09" db="EMBL/GenBank/DDBJ databases">
        <authorList>
            <consortium name="Swine Surveillance"/>
        </authorList>
    </citation>
    <scope>NUCLEOTIDE SEQUENCE [LARGE SCALE GENOMIC DNA]</scope>
    <source>
        <strain evidence="2 3">CECT 7557</strain>
    </source>
</reference>
<dbReference type="InterPro" id="IPR053737">
    <property type="entry name" value="Type_II_TA_Toxin"/>
</dbReference>
<name>A0A0P1G745_9RHOB</name>